<evidence type="ECO:0000256" key="1">
    <source>
        <dbReference type="SAM" id="SignalP"/>
    </source>
</evidence>
<dbReference type="STRING" id="1476583.DEIPH_ctg055orf0021"/>
<dbReference type="eggNOG" id="COG4719">
    <property type="taxonomic scope" value="Bacteria"/>
</dbReference>
<dbReference type="InterPro" id="IPR013783">
    <property type="entry name" value="Ig-like_fold"/>
</dbReference>
<keyword evidence="1" id="KW-0732">Signal</keyword>
<dbReference type="PANTHER" id="PTHR34819">
    <property type="entry name" value="LARGE CYSTEINE-RICH PERIPLASMIC PROTEIN OMCB"/>
    <property type="match status" value="1"/>
</dbReference>
<dbReference type="PANTHER" id="PTHR34819:SF3">
    <property type="entry name" value="CELL SURFACE PROTEIN"/>
    <property type="match status" value="1"/>
</dbReference>
<dbReference type="InterPro" id="IPR051172">
    <property type="entry name" value="Chlamydia_OmcB"/>
</dbReference>
<reference evidence="3 4" key="1">
    <citation type="submission" date="2014-03" db="EMBL/GenBank/DDBJ databases">
        <title>Draft genome sequence of Deinococcus phoenicis 1P10ME.</title>
        <authorList>
            <person name="Stepanov V.G."/>
            <person name="Vaishampayan P."/>
            <person name="Venkateswaran K."/>
            <person name="Fox G.E."/>
        </authorList>
    </citation>
    <scope>NUCLEOTIDE SEQUENCE [LARGE SCALE GENOMIC DNA]</scope>
    <source>
        <strain evidence="3 4">1P10ME</strain>
    </source>
</reference>
<dbReference type="PATRIC" id="fig|1476583.3.peg.2988"/>
<dbReference type="Gene3D" id="2.60.40.1170">
    <property type="entry name" value="Mu homology domain, subdomain B"/>
    <property type="match status" value="1"/>
</dbReference>
<protein>
    <recommendedName>
        <fullName evidence="2">DUF11 domain-containing protein</fullName>
    </recommendedName>
</protein>
<dbReference type="InterPro" id="IPR001434">
    <property type="entry name" value="OmcB-like_DUF11"/>
</dbReference>
<dbReference type="Proteomes" id="UP000020492">
    <property type="component" value="Unassembled WGS sequence"/>
</dbReference>
<feature type="domain" description="DUF11" evidence="2">
    <location>
        <begin position="478"/>
        <end position="584"/>
    </location>
</feature>
<gene>
    <name evidence="3" type="ORF">DEIPH_ctg055orf0021</name>
</gene>
<dbReference type="NCBIfam" id="TIGR01451">
    <property type="entry name" value="B_ant_repeat"/>
    <property type="match status" value="2"/>
</dbReference>
<organism evidence="3 4">
    <name type="scientific">Deinococcus phoenicis</name>
    <dbReference type="NCBI Taxonomy" id="1476583"/>
    <lineage>
        <taxon>Bacteria</taxon>
        <taxon>Thermotogati</taxon>
        <taxon>Deinococcota</taxon>
        <taxon>Deinococci</taxon>
        <taxon>Deinococcales</taxon>
        <taxon>Deinococcaceae</taxon>
        <taxon>Deinococcus</taxon>
    </lineage>
</organism>
<feature type="chain" id="PRO_5001488161" description="DUF11 domain-containing protein" evidence="1">
    <location>
        <begin position="27"/>
        <end position="927"/>
    </location>
</feature>
<keyword evidence="4" id="KW-1185">Reference proteome</keyword>
<name>A0A016QLI0_9DEIO</name>
<evidence type="ECO:0000313" key="4">
    <source>
        <dbReference type="Proteomes" id="UP000020492"/>
    </source>
</evidence>
<feature type="domain" description="DUF11" evidence="2">
    <location>
        <begin position="593"/>
        <end position="700"/>
    </location>
</feature>
<sequence length="927" mass="95802">MNRPPRLFPSLLLLSGLLALSGPATAAPTSSAPTPAGTEITNQAAATFVPPTPDEPSTVVSNVIRTVVQAVCAVSVSPNGTVRAPGQSADLLPGDGTVFRYTVVNAGNDTFTVPLTAQTVAGSAFSPGLHVVLDSNGNGTPEAGEPTVQSVKLPAGGRADLLLVAQTGSGVQGDAFVNLVAGCAGGEQDADNVSRVHVGAPPALQVGKTFSPVLVRPGDETNVTVTARNTGGGASREAVLTDPLAEQAAQGLVYVPGSARASRGVLEYTADGVTWGTAQPAQVRGVRVRVESLAPGEAVTLTFRMQATEQAENRTILNVATARTDRWQAEGRASADVRYQPGVALGPDGNPEAAENTPADLQTRPFAVVGQPVCFDHTLKNTGDVRDTFTLSVTYPQGAGQASFFGADGQPLTQPVALAPGGMTQVRVCHSAAQPGALEALITAAGTRQTSNTTRDQVQGVEAGLPELLKTVSPEPTRPVAQGETLTYTLKVRNPYSRPLTGVTVQDPLPAHVDFVTASGGGIAGGQSGAQVVTWTLEALAPGETRTFTVTAKVSERAVDGESLKNTFNLISTELPTPLPSNEVGSPVWSAALQVGKQVDSAQAAPGDRLTYTLQIRNLSATTAIENAVVTDTPARGLSYLPGTSTLAGQPLADPVIVNGVLRWNVGTLPAGVATEVKYQTRVTAEAAGDLTNRVEVTGDGVGGNVRAIASNVATAVTRLNLLGFAPLGDLLGTVFVDRNRNGLFDAGDTPVERARILLAGGRQALTDASGRYHFPNVPFGPQALRLDPNTTPYVPLSVPQDGGLSGTRTVQVRGLTGVDFPLAPVGGDIAVTRRTTLSAGPLRVEKTVQFTPQGYLVTLRLNTSAVLPGFELQDPLPPGASLKEGRNTFSGLLNAGETTLTYRFEFTGGPEAAVTDPTVLWRDARP</sequence>
<dbReference type="EMBL" id="JHAC01000053">
    <property type="protein sequence ID" value="EYB66990.1"/>
    <property type="molecule type" value="Genomic_DNA"/>
</dbReference>
<dbReference type="Pfam" id="PF01345">
    <property type="entry name" value="DUF11"/>
    <property type="match status" value="3"/>
</dbReference>
<proteinExistence type="predicted"/>
<dbReference type="SUPFAM" id="SSF117074">
    <property type="entry name" value="Hypothetical protein PA1324"/>
    <property type="match status" value="1"/>
</dbReference>
<evidence type="ECO:0000259" key="2">
    <source>
        <dbReference type="Pfam" id="PF01345"/>
    </source>
</evidence>
<accession>A0A016QLI0</accession>
<comment type="caution">
    <text evidence="3">The sequence shown here is derived from an EMBL/GenBank/DDBJ whole genome shotgun (WGS) entry which is preliminary data.</text>
</comment>
<dbReference type="Gene3D" id="2.60.40.740">
    <property type="match status" value="1"/>
</dbReference>
<dbReference type="AlphaFoldDB" id="A0A016QLI0"/>
<dbReference type="InterPro" id="IPR047589">
    <property type="entry name" value="DUF11_rpt"/>
</dbReference>
<evidence type="ECO:0000313" key="3">
    <source>
        <dbReference type="EMBL" id="EYB66990.1"/>
    </source>
</evidence>
<feature type="signal peptide" evidence="1">
    <location>
        <begin position="1"/>
        <end position="26"/>
    </location>
</feature>
<dbReference type="RefSeq" id="WP_051517420.1">
    <property type="nucleotide sequence ID" value="NZ_JHAC01000053.1"/>
</dbReference>
<feature type="domain" description="DUF11" evidence="2">
    <location>
        <begin position="204"/>
        <end position="325"/>
    </location>
</feature>
<dbReference type="Gene3D" id="2.60.40.10">
    <property type="entry name" value="Immunoglobulins"/>
    <property type="match status" value="1"/>
</dbReference>